<dbReference type="InterPro" id="IPR032466">
    <property type="entry name" value="Metal_Hydrolase"/>
</dbReference>
<dbReference type="SUPFAM" id="SSF51556">
    <property type="entry name" value="Metallo-dependent hydrolases"/>
    <property type="match status" value="1"/>
</dbReference>
<dbReference type="InterPro" id="IPR051781">
    <property type="entry name" value="Metallo-dep_Hydrolase"/>
</dbReference>
<accession>A0A5B2TCV4</accession>
<reference evidence="3 4" key="1">
    <citation type="journal article" date="2015" name="Int. J. Syst. Evol. Microbiol.">
        <title>Roseomonas oryzae sp. nov., isolated from paddy rhizosphere soil.</title>
        <authorList>
            <person name="Ramaprasad E.V."/>
            <person name="Sasikala Ch."/>
            <person name="Ramana Ch.V."/>
        </authorList>
    </citation>
    <scope>NUCLEOTIDE SEQUENCE [LARGE SCALE GENOMIC DNA]</scope>
    <source>
        <strain evidence="3 4">KCTC 42542</strain>
    </source>
</reference>
<feature type="region of interest" description="Disordered" evidence="1">
    <location>
        <begin position="18"/>
        <end position="46"/>
    </location>
</feature>
<dbReference type="Proteomes" id="UP000322110">
    <property type="component" value="Unassembled WGS sequence"/>
</dbReference>
<name>A0A5B2TCV4_9PROT</name>
<dbReference type="EMBL" id="VUKA01000012">
    <property type="protein sequence ID" value="KAA2211989.1"/>
    <property type="molecule type" value="Genomic_DNA"/>
</dbReference>
<dbReference type="Pfam" id="PF01979">
    <property type="entry name" value="Amidohydro_1"/>
    <property type="match status" value="1"/>
</dbReference>
<keyword evidence="3" id="KW-0378">Hydrolase</keyword>
<evidence type="ECO:0000313" key="3">
    <source>
        <dbReference type="EMBL" id="KAA2211989.1"/>
    </source>
</evidence>
<evidence type="ECO:0000259" key="2">
    <source>
        <dbReference type="Pfam" id="PF01979"/>
    </source>
</evidence>
<evidence type="ECO:0000313" key="4">
    <source>
        <dbReference type="Proteomes" id="UP000322110"/>
    </source>
</evidence>
<dbReference type="AlphaFoldDB" id="A0A5B2TCV4"/>
<dbReference type="Gene3D" id="2.30.40.10">
    <property type="entry name" value="Urease, subunit C, domain 1"/>
    <property type="match status" value="1"/>
</dbReference>
<dbReference type="InterPro" id="IPR006680">
    <property type="entry name" value="Amidohydro-rel"/>
</dbReference>
<gene>
    <name evidence="3" type="ORF">F0Q34_16855</name>
</gene>
<sequence>MPVLPLLRGLSLSQIPESLSENQGQGGTLMDGLAEGAHPSAQQPIQETSMRLARRGFVFALASLPFARLPQAHAQVAAPILLDNVRYFDGRAMAAPTRLLMANGILRILNSDAAPEGAQRVDLSGRYVIPAMIAAHSHVGHTAGGTSGRQYYTRENVEAQLRQYQAFGIGAAASLGLNAPLFHALRAESRAGRLAGALFLGAGPGLGMPEGAPPAGPMNLADDQVIRPADPAAMRQGINDLADKGIDLVKVWIDGLGDTVPQMTPEMARAAVEAAHGRGLKVAAHIHDLSQAQLAVEAGVDILAHGIRDKEIDGGLLALMRERGTWYIPTIQIDEAEYLYADDPAITEDPFLRAALNPAMIARMQDPSWRAAQLGRAAPRRSDVRINKLNLKRIHDAGIPVAFGTDSGGTPLRVQGFAEHRELELMVEAGLTPAQALDIATARSAQLLGLADRGSVRDGLRADLVVLEGDPLANIRNTRRIARVYQAGREVAGPIT</sequence>
<dbReference type="GO" id="GO:0016810">
    <property type="term" value="F:hydrolase activity, acting on carbon-nitrogen (but not peptide) bonds"/>
    <property type="evidence" value="ECO:0007669"/>
    <property type="project" value="InterPro"/>
</dbReference>
<dbReference type="Gene3D" id="3.20.20.140">
    <property type="entry name" value="Metal-dependent hydrolases"/>
    <property type="match status" value="1"/>
</dbReference>
<dbReference type="SUPFAM" id="SSF51338">
    <property type="entry name" value="Composite domain of metallo-dependent hydrolases"/>
    <property type="match status" value="1"/>
</dbReference>
<feature type="domain" description="Amidohydrolase-related" evidence="2">
    <location>
        <begin position="127"/>
        <end position="490"/>
    </location>
</feature>
<organism evidence="3 4">
    <name type="scientific">Teichococcus oryzae</name>
    <dbReference type="NCBI Taxonomy" id="1608942"/>
    <lineage>
        <taxon>Bacteria</taxon>
        <taxon>Pseudomonadati</taxon>
        <taxon>Pseudomonadota</taxon>
        <taxon>Alphaproteobacteria</taxon>
        <taxon>Acetobacterales</taxon>
        <taxon>Roseomonadaceae</taxon>
        <taxon>Roseomonas</taxon>
    </lineage>
</organism>
<dbReference type="PANTHER" id="PTHR43135">
    <property type="entry name" value="ALPHA-D-RIBOSE 1-METHYLPHOSPHONATE 5-TRIPHOSPHATE DIPHOSPHATASE"/>
    <property type="match status" value="1"/>
</dbReference>
<evidence type="ECO:0000256" key="1">
    <source>
        <dbReference type="SAM" id="MobiDB-lite"/>
    </source>
</evidence>
<protein>
    <submittedName>
        <fullName evidence="3">Amidohydrolase family protein</fullName>
    </submittedName>
</protein>
<dbReference type="InterPro" id="IPR011059">
    <property type="entry name" value="Metal-dep_hydrolase_composite"/>
</dbReference>
<dbReference type="PANTHER" id="PTHR43135:SF3">
    <property type="entry name" value="ALPHA-D-RIBOSE 1-METHYLPHOSPHONATE 5-TRIPHOSPHATE DIPHOSPHATASE"/>
    <property type="match status" value="1"/>
</dbReference>
<proteinExistence type="predicted"/>
<comment type="caution">
    <text evidence="3">The sequence shown here is derived from an EMBL/GenBank/DDBJ whole genome shotgun (WGS) entry which is preliminary data.</text>
</comment>
<keyword evidence="4" id="KW-1185">Reference proteome</keyword>